<proteinExistence type="predicted"/>
<organism evidence="2 3">
    <name type="scientific">Paracidovorax valerianellae</name>
    <dbReference type="NCBI Taxonomy" id="187868"/>
    <lineage>
        <taxon>Bacteria</taxon>
        <taxon>Pseudomonadati</taxon>
        <taxon>Pseudomonadota</taxon>
        <taxon>Betaproteobacteria</taxon>
        <taxon>Burkholderiales</taxon>
        <taxon>Comamonadaceae</taxon>
        <taxon>Paracidovorax</taxon>
    </lineage>
</organism>
<gene>
    <name evidence="2" type="ORF">SAMN05192589_12337</name>
</gene>
<evidence type="ECO:0008006" key="4">
    <source>
        <dbReference type="Google" id="ProtNLM"/>
    </source>
</evidence>
<keyword evidence="3" id="KW-1185">Reference proteome</keyword>
<feature type="transmembrane region" description="Helical" evidence="1">
    <location>
        <begin position="77"/>
        <end position="97"/>
    </location>
</feature>
<evidence type="ECO:0000313" key="2">
    <source>
        <dbReference type="EMBL" id="SDE63464.1"/>
    </source>
</evidence>
<dbReference type="RefSeq" id="WP_092745972.1">
    <property type="nucleotide sequence ID" value="NZ_FMZC01000023.1"/>
</dbReference>
<dbReference type="AlphaFoldDB" id="A0A1G7EIH5"/>
<evidence type="ECO:0000313" key="3">
    <source>
        <dbReference type="Proteomes" id="UP000198781"/>
    </source>
</evidence>
<dbReference type="STRING" id="187868.SAMN05192589_12337"/>
<accession>A0A1G7EIH5</accession>
<dbReference type="Proteomes" id="UP000198781">
    <property type="component" value="Unassembled WGS sequence"/>
</dbReference>
<sequence length="141" mass="14895">MPSSRFHRLQRLQALARNTLFIARDRAARALLAPAVALICTPALAALPTLPKPGEAIGGGTVAEGDWLGNMGALMKAGLIILGLIIVGYGFIHVVAGSIAKWRAYTAGKAEKADLVEYFIMAGVLGGFMVIMVTYALETIK</sequence>
<feature type="transmembrane region" description="Helical" evidence="1">
    <location>
        <begin position="118"/>
        <end position="137"/>
    </location>
</feature>
<keyword evidence="1" id="KW-0472">Membrane</keyword>
<keyword evidence="1" id="KW-0812">Transmembrane</keyword>
<reference evidence="2 3" key="1">
    <citation type="submission" date="2016-10" db="EMBL/GenBank/DDBJ databases">
        <authorList>
            <person name="de Groot N.N."/>
        </authorList>
    </citation>
    <scope>NUCLEOTIDE SEQUENCE [LARGE SCALE GENOMIC DNA]</scope>
    <source>
        <strain evidence="2 3">DSM 16619</strain>
    </source>
</reference>
<dbReference type="OrthoDB" id="8911143at2"/>
<protein>
    <recommendedName>
        <fullName evidence="4">Integrating conjugative element membrane protein, PFL_4702 family</fullName>
    </recommendedName>
</protein>
<name>A0A1G7EIH5_9BURK</name>
<evidence type="ECO:0000256" key="1">
    <source>
        <dbReference type="SAM" id="Phobius"/>
    </source>
</evidence>
<dbReference type="EMBL" id="FMZC01000023">
    <property type="protein sequence ID" value="SDE63464.1"/>
    <property type="molecule type" value="Genomic_DNA"/>
</dbReference>
<keyword evidence="1" id="KW-1133">Transmembrane helix</keyword>